<accession>A0A061QVJ3</accession>
<organism evidence="1">
    <name type="scientific">Tetraselmis sp. GSL018</name>
    <dbReference type="NCBI Taxonomy" id="582737"/>
    <lineage>
        <taxon>Eukaryota</taxon>
        <taxon>Viridiplantae</taxon>
        <taxon>Chlorophyta</taxon>
        <taxon>core chlorophytes</taxon>
        <taxon>Chlorodendrophyceae</taxon>
        <taxon>Chlorodendrales</taxon>
        <taxon>Chlorodendraceae</taxon>
        <taxon>Tetraselmis</taxon>
    </lineage>
</organism>
<reference evidence="1" key="1">
    <citation type="submission" date="2014-05" db="EMBL/GenBank/DDBJ databases">
        <title>The transcriptome of the halophilic microalga Tetraselmis sp. GSL018 isolated from the Great Salt Lake, Utah.</title>
        <authorList>
            <person name="Jinkerson R.E."/>
            <person name="D'Adamo S."/>
            <person name="Posewitz M.C."/>
        </authorList>
    </citation>
    <scope>NUCLEOTIDE SEQUENCE</scope>
    <source>
        <strain evidence="1">GSL018</strain>
    </source>
</reference>
<sequence>GSGGARAKKLLGPWPLEEMISGVQADIAVPRKCMEGRSAKDTSADTLP</sequence>
<proteinExistence type="predicted"/>
<gene>
    <name evidence="1" type="ORF">TSPGSL018_19927</name>
</gene>
<protein>
    <submittedName>
        <fullName evidence="1">Uncharacterized protein</fullName>
    </submittedName>
</protein>
<dbReference type="AlphaFoldDB" id="A0A061QVJ3"/>
<evidence type="ECO:0000313" key="1">
    <source>
        <dbReference type="EMBL" id="JAC63723.1"/>
    </source>
</evidence>
<name>A0A061QVJ3_9CHLO</name>
<dbReference type="EMBL" id="GBEZ01023146">
    <property type="protein sequence ID" value="JAC63723.1"/>
    <property type="molecule type" value="Transcribed_RNA"/>
</dbReference>
<feature type="non-terminal residue" evidence="1">
    <location>
        <position position="1"/>
    </location>
</feature>